<dbReference type="Gene3D" id="3.30.420.10">
    <property type="entry name" value="Ribonuclease H-like superfamily/Ribonuclease H"/>
    <property type="match status" value="1"/>
</dbReference>
<proteinExistence type="predicted"/>
<feature type="compositionally biased region" description="Basic residues" evidence="1">
    <location>
        <begin position="576"/>
        <end position="586"/>
    </location>
</feature>
<evidence type="ECO:0000256" key="1">
    <source>
        <dbReference type="SAM" id="MobiDB-lite"/>
    </source>
</evidence>
<gene>
    <name evidence="2" type="ORF">QR685DRAFT_535244</name>
</gene>
<feature type="compositionally biased region" description="Polar residues" evidence="1">
    <location>
        <begin position="589"/>
        <end position="603"/>
    </location>
</feature>
<accession>A0ABR3D3V4</accession>
<name>A0ABR3D3V4_NEUIN</name>
<feature type="compositionally biased region" description="Basic residues" evidence="1">
    <location>
        <begin position="698"/>
        <end position="715"/>
    </location>
</feature>
<feature type="region of interest" description="Disordered" evidence="1">
    <location>
        <begin position="528"/>
        <end position="719"/>
    </location>
</feature>
<reference evidence="2 3" key="1">
    <citation type="submission" date="2023-09" db="EMBL/GenBank/DDBJ databases">
        <title>Multi-omics analysis of a traditional fermented food reveals byproduct-associated fungal strains for waste-to-food upcycling.</title>
        <authorList>
            <consortium name="Lawrence Berkeley National Laboratory"/>
            <person name="Rekdal V.M."/>
            <person name="Villalobos-Escobedo J.M."/>
            <person name="Rodriguez-Valeron N."/>
            <person name="Garcia M.O."/>
            <person name="Vasquez D.P."/>
            <person name="Damayanti I."/>
            <person name="Sorensen P.M."/>
            <person name="Baidoo E.E."/>
            <person name="De Carvalho A.C."/>
            <person name="Riley R."/>
            <person name="Lipzen A."/>
            <person name="He G."/>
            <person name="Yan M."/>
            <person name="Haridas S."/>
            <person name="Daum C."/>
            <person name="Yoshinaga Y."/>
            <person name="Ng V."/>
            <person name="Grigoriev I.V."/>
            <person name="Munk R."/>
            <person name="Nuraida L."/>
            <person name="Wijaya C.H."/>
            <person name="Morales P.-C."/>
            <person name="Keasling J.D."/>
        </authorList>
    </citation>
    <scope>NUCLEOTIDE SEQUENCE [LARGE SCALE GENOMIC DNA]</scope>
    <source>
        <strain evidence="2 3">FGSC 2613</strain>
    </source>
</reference>
<dbReference type="EMBL" id="JAVLET010000012">
    <property type="protein sequence ID" value="KAL0466518.1"/>
    <property type="molecule type" value="Genomic_DNA"/>
</dbReference>
<evidence type="ECO:0000313" key="2">
    <source>
        <dbReference type="EMBL" id="KAL0466518.1"/>
    </source>
</evidence>
<protein>
    <recommendedName>
        <fullName evidence="4">RNase H type-1 domain-containing protein</fullName>
    </recommendedName>
</protein>
<organism evidence="2 3">
    <name type="scientific">Neurospora intermedia</name>
    <dbReference type="NCBI Taxonomy" id="5142"/>
    <lineage>
        <taxon>Eukaryota</taxon>
        <taxon>Fungi</taxon>
        <taxon>Dikarya</taxon>
        <taxon>Ascomycota</taxon>
        <taxon>Pezizomycotina</taxon>
        <taxon>Sordariomycetes</taxon>
        <taxon>Sordariomycetidae</taxon>
        <taxon>Sordariales</taxon>
        <taxon>Sordariaceae</taxon>
        <taxon>Neurospora</taxon>
    </lineage>
</organism>
<comment type="caution">
    <text evidence="2">The sequence shown here is derived from an EMBL/GenBank/DDBJ whole genome shotgun (WGS) entry which is preliminary data.</text>
</comment>
<dbReference type="InterPro" id="IPR036397">
    <property type="entry name" value="RNaseH_sf"/>
</dbReference>
<sequence>MQRRFASAAIPFRIKWSVGATGMSTRARCQQYTAPDEEGIQLCSSTLHLSGNLTGGIHISVYCLFRLVPPPSEVAHAPSLEPHFRPRSAFFDRLRCHSPIFFSFIIAGYYPSLQPLPRNDAGIFTFGHMVANFNLKRTSSTMETPSAEDTIPPTRDDDQEYAISQVERYPGEPEVAHTRHVFTRAHSARTGNHLLSQRSPSPVADQRVLLWKNENRSFKGIIDRDRTRPDRCAAVARAAQKSALMVGGKPQFVFFCDGSSAYRTHPNSTQDGGYAVVFRDPYGADKATTVSASNLARAEICLTGPREEDDLNVDDFTIRCWLSHRTFGAAHVEMAALAQALEEVIKRNDQYRPDTSTVKIFTDSETALARISRGILNLETNTFANSLKRKRENKAFFEEHTNPFVRLIVWQSHYLFDHGCTVKMIWMPRNTTLGHRLADHMAGKWKGKGPSDDFNQKYLPHDQRDGVLDKLHEDVGAIERARVYDVVDSQKHQTKEREIERAAGVKRRNTIDRIALLDSPSDYILLDSDSEGGPKLKQAQPSKITKKIRGATTAKQRSTTDYILLDSDSDEEPQRPKKRRRVKRARVQTSSARDQIAVDNTSDCIAPKSESENQLEPKQPQPSKKKRKIKGEIIAKQGATSNHVPRVSVPEQKPKPKPQPPKKRQEIKDAIVARQRSTSDFILLDSESEEQPEVKPQTPKKRKKIRGAIPPKKKAPMQQQAEIAAAGFLNGQDHDFAFDSGNLPSFPIPSQKHAIHDP</sequence>
<evidence type="ECO:0008006" key="4">
    <source>
        <dbReference type="Google" id="ProtNLM"/>
    </source>
</evidence>
<dbReference type="Proteomes" id="UP001451303">
    <property type="component" value="Unassembled WGS sequence"/>
</dbReference>
<keyword evidence="3" id="KW-1185">Reference proteome</keyword>
<evidence type="ECO:0000313" key="3">
    <source>
        <dbReference type="Proteomes" id="UP001451303"/>
    </source>
</evidence>